<keyword evidence="3" id="KW-0548">Nucleotidyltransferase</keyword>
<protein>
    <submittedName>
        <fullName evidence="3">Polynucleotide adenylyltransferase</fullName>
    </submittedName>
</protein>
<evidence type="ECO:0000256" key="1">
    <source>
        <dbReference type="SAM" id="MobiDB-lite"/>
    </source>
</evidence>
<evidence type="ECO:0000259" key="2">
    <source>
        <dbReference type="Pfam" id="PF22600"/>
    </source>
</evidence>
<gene>
    <name evidence="3" type="ORF">BESB_030910</name>
</gene>
<dbReference type="SUPFAM" id="SSF81301">
    <property type="entry name" value="Nucleotidyltransferase"/>
    <property type="match status" value="1"/>
</dbReference>
<keyword evidence="4" id="KW-1185">Reference proteome</keyword>
<evidence type="ECO:0000313" key="4">
    <source>
        <dbReference type="Proteomes" id="UP000224006"/>
    </source>
</evidence>
<feature type="domain" description="Poly(A) RNA polymerase mitochondrial-like central palm" evidence="2">
    <location>
        <begin position="517"/>
        <end position="621"/>
    </location>
</feature>
<dbReference type="InterPro" id="IPR043519">
    <property type="entry name" value="NT_sf"/>
</dbReference>
<organism evidence="3 4">
    <name type="scientific">Besnoitia besnoiti</name>
    <name type="common">Apicomplexan protozoan</name>
    <dbReference type="NCBI Taxonomy" id="94643"/>
    <lineage>
        <taxon>Eukaryota</taxon>
        <taxon>Sar</taxon>
        <taxon>Alveolata</taxon>
        <taxon>Apicomplexa</taxon>
        <taxon>Conoidasida</taxon>
        <taxon>Coccidia</taxon>
        <taxon>Eucoccidiorida</taxon>
        <taxon>Eimeriorina</taxon>
        <taxon>Sarcocystidae</taxon>
        <taxon>Besnoitia</taxon>
    </lineage>
</organism>
<feature type="region of interest" description="Disordered" evidence="1">
    <location>
        <begin position="299"/>
        <end position="332"/>
    </location>
</feature>
<dbReference type="STRING" id="94643.A0A2A9M6F6"/>
<evidence type="ECO:0000313" key="3">
    <source>
        <dbReference type="EMBL" id="PFH31217.1"/>
    </source>
</evidence>
<dbReference type="OrthoDB" id="2274644at2759"/>
<dbReference type="CDD" id="cd05402">
    <property type="entry name" value="NT_PAP_TUTase"/>
    <property type="match status" value="1"/>
</dbReference>
<dbReference type="RefSeq" id="XP_029215226.1">
    <property type="nucleotide sequence ID" value="XM_029361759.1"/>
</dbReference>
<dbReference type="SUPFAM" id="SSF81631">
    <property type="entry name" value="PAP/OAS1 substrate-binding domain"/>
    <property type="match status" value="1"/>
</dbReference>
<feature type="region of interest" description="Disordered" evidence="1">
    <location>
        <begin position="349"/>
        <end position="375"/>
    </location>
</feature>
<dbReference type="GO" id="GO:0031123">
    <property type="term" value="P:RNA 3'-end processing"/>
    <property type="evidence" value="ECO:0007669"/>
    <property type="project" value="TreeGrafter"/>
</dbReference>
<dbReference type="GeneID" id="40308143"/>
<keyword evidence="3" id="KW-0808">Transferase</keyword>
<dbReference type="GO" id="GO:0016779">
    <property type="term" value="F:nucleotidyltransferase activity"/>
    <property type="evidence" value="ECO:0007669"/>
    <property type="project" value="UniProtKB-KW"/>
</dbReference>
<dbReference type="Gene3D" id="1.10.1410.10">
    <property type="match status" value="1"/>
</dbReference>
<dbReference type="Proteomes" id="UP000224006">
    <property type="component" value="Chromosome XIII"/>
</dbReference>
<accession>A0A2A9M6F6</accession>
<dbReference type="PANTHER" id="PTHR12271">
    <property type="entry name" value="POLY A POLYMERASE CID PAP -RELATED"/>
    <property type="match status" value="1"/>
</dbReference>
<feature type="compositionally biased region" description="Basic and acidic residues" evidence="1">
    <location>
        <begin position="317"/>
        <end position="332"/>
    </location>
</feature>
<dbReference type="KEGG" id="bbes:BESB_030910"/>
<comment type="caution">
    <text evidence="3">The sequence shown here is derived from an EMBL/GenBank/DDBJ whole genome shotgun (WGS) entry which is preliminary data.</text>
</comment>
<name>A0A2A9M6F6_BESBE</name>
<dbReference type="InterPro" id="IPR054708">
    <property type="entry name" value="MTPAP-like_central"/>
</dbReference>
<feature type="compositionally biased region" description="Low complexity" evidence="1">
    <location>
        <begin position="457"/>
        <end position="485"/>
    </location>
</feature>
<dbReference type="EMBL" id="NWUJ01000016">
    <property type="protein sequence ID" value="PFH31217.1"/>
    <property type="molecule type" value="Genomic_DNA"/>
</dbReference>
<feature type="region of interest" description="Disordered" evidence="1">
    <location>
        <begin position="660"/>
        <end position="680"/>
    </location>
</feature>
<proteinExistence type="predicted"/>
<sequence>MARSEPFHPSFLCACRVARRRGTQTRVFSSPASSAASAFRTEWATLSSSANESEPPPPTGCLPSARHRRCGFPRAYPSALFSVFSLRLSPFPSATRHFHSSCSSPCAGLTAWVKPRGQSPSSPSSSYPLVCLRPEDALTLCAASRCHSWTTRFSQASLSGVLRPQLECPTSSPRRGQVASSSTAFESLLAAVVSGNLSSPSSPGGTFRFSSTPSVFDVGPPPAARRHAFFGRRASHFRPSSRSLSPASVFDSRAALDDGDSSSDDERAAASALYGALGHPAGPSRKNAGDEARDDAFRLRPGTAMETGENHSSSWYEGRRAQPSEKDRMRKAVGDTAVRRMLEKEDLVREGVMMRRRSEGPERSQGQGRRETDDAHDENIAPLLGAFAAIQQRPRKKGRGDRRSDAGENLDSHPLPRNAVMPETGPLGSHPSSGHCPFSDGASRPLSSGREAETEWQASDDTSAAASHTSGSRSSSSFSPAAQPSPGRRASVEASASALGSRFDVFVAPSVFEALTSEMCRLEALMLPGTEDQAGMQRFLSQLQDLLNGVLDACVVTPFGSAVNGLWTPQSDLDVCVQVRDASTRAGQIKVLRQIAHALQPVLTHLIEPRFQARVPIIHWTPRFSHTFKGVGALSGRSYRHPVFRSLLGTTCDDRRDKLADGGDVAAGGGRGRAPSRDCERERNSQMVSCDISVNNLLAVVNSKLLGAYVGIEPRLRTLGYAVKLWAKGRNINDRSRGTVSSFSLVLMLIHFLQNNVQPCVLPSLQDMAIRQRLPPVYIGGVDCRYTADPEAVKKELEFLRGGAPPNTETVGELLLQFFRYFGYEYRGGVIAIRDISQFALSPSQPNIDRWGADLANYRAASLFRDRRSNAASTRRALLPQRLHGRGGDGVEDDEATGIASFASDFAGSGKGGTVGDGDIFDSPSASLRDADLHSTGGDYLVVDNPFEVGKDVCNVLPCQYQRIRHEFKRAFRMLADGASFRQVAAPDGRTTVRL</sequence>
<dbReference type="AlphaFoldDB" id="A0A2A9M6F6"/>
<dbReference type="Gene3D" id="3.30.460.10">
    <property type="entry name" value="Beta Polymerase, domain 2"/>
    <property type="match status" value="1"/>
</dbReference>
<dbReference type="Pfam" id="PF22600">
    <property type="entry name" value="MTPAP-like_central"/>
    <property type="match status" value="1"/>
</dbReference>
<feature type="region of interest" description="Disordered" evidence="1">
    <location>
        <begin position="387"/>
        <end position="493"/>
    </location>
</feature>
<reference evidence="3 4" key="1">
    <citation type="submission" date="2017-09" db="EMBL/GenBank/DDBJ databases">
        <title>Genome sequencing of Besnoitia besnoiti strain Bb-Ger1.</title>
        <authorList>
            <person name="Schares G."/>
            <person name="Venepally P."/>
            <person name="Lorenzi H.A."/>
        </authorList>
    </citation>
    <scope>NUCLEOTIDE SEQUENCE [LARGE SCALE GENOMIC DNA]</scope>
    <source>
        <strain evidence="3 4">Bb-Ger1</strain>
    </source>
</reference>
<dbReference type="PANTHER" id="PTHR12271:SF40">
    <property type="entry name" value="POLY(A) RNA POLYMERASE GLD2"/>
    <property type="match status" value="1"/>
</dbReference>
<dbReference type="VEuPathDB" id="ToxoDB:BESB_030910"/>